<gene>
    <name evidence="2" type="ORF">Taro_034707</name>
</gene>
<comment type="caution">
    <text evidence="2">The sequence shown here is derived from an EMBL/GenBank/DDBJ whole genome shotgun (WGS) entry which is preliminary data.</text>
</comment>
<dbReference type="EMBL" id="NMUH01002762">
    <property type="protein sequence ID" value="MQM01953.1"/>
    <property type="molecule type" value="Genomic_DNA"/>
</dbReference>
<sequence>MLCLFLVVAALPSGLRVEVCYYCVGHLFGLRSGDGSQNDSWRFGWRSSPSCLVSVLAVAPLSVWR</sequence>
<evidence type="ECO:0000313" key="2">
    <source>
        <dbReference type="EMBL" id="MQM01953.1"/>
    </source>
</evidence>
<keyword evidence="3" id="KW-1185">Reference proteome</keyword>
<feature type="chain" id="PRO_5032595873" description="Secreted protein" evidence="1">
    <location>
        <begin position="18"/>
        <end position="65"/>
    </location>
</feature>
<accession>A0A843VS79</accession>
<protein>
    <recommendedName>
        <fullName evidence="4">Secreted protein</fullName>
    </recommendedName>
</protein>
<dbReference type="AlphaFoldDB" id="A0A843VS79"/>
<evidence type="ECO:0008006" key="4">
    <source>
        <dbReference type="Google" id="ProtNLM"/>
    </source>
</evidence>
<evidence type="ECO:0000256" key="1">
    <source>
        <dbReference type="SAM" id="SignalP"/>
    </source>
</evidence>
<evidence type="ECO:0000313" key="3">
    <source>
        <dbReference type="Proteomes" id="UP000652761"/>
    </source>
</evidence>
<organism evidence="2 3">
    <name type="scientific">Colocasia esculenta</name>
    <name type="common">Wild taro</name>
    <name type="synonym">Arum esculentum</name>
    <dbReference type="NCBI Taxonomy" id="4460"/>
    <lineage>
        <taxon>Eukaryota</taxon>
        <taxon>Viridiplantae</taxon>
        <taxon>Streptophyta</taxon>
        <taxon>Embryophyta</taxon>
        <taxon>Tracheophyta</taxon>
        <taxon>Spermatophyta</taxon>
        <taxon>Magnoliopsida</taxon>
        <taxon>Liliopsida</taxon>
        <taxon>Araceae</taxon>
        <taxon>Aroideae</taxon>
        <taxon>Colocasieae</taxon>
        <taxon>Colocasia</taxon>
    </lineage>
</organism>
<dbReference type="Proteomes" id="UP000652761">
    <property type="component" value="Unassembled WGS sequence"/>
</dbReference>
<feature type="signal peptide" evidence="1">
    <location>
        <begin position="1"/>
        <end position="17"/>
    </location>
</feature>
<name>A0A843VS79_COLES</name>
<keyword evidence="1" id="KW-0732">Signal</keyword>
<proteinExistence type="predicted"/>
<reference evidence="2" key="1">
    <citation type="submission" date="2017-07" db="EMBL/GenBank/DDBJ databases">
        <title>Taro Niue Genome Assembly and Annotation.</title>
        <authorList>
            <person name="Atibalentja N."/>
            <person name="Keating K."/>
            <person name="Fields C.J."/>
        </authorList>
    </citation>
    <scope>NUCLEOTIDE SEQUENCE</scope>
    <source>
        <strain evidence="2">Niue_2</strain>
        <tissue evidence="2">Leaf</tissue>
    </source>
</reference>